<feature type="compositionally biased region" description="Polar residues" evidence="1">
    <location>
        <begin position="42"/>
        <end position="75"/>
    </location>
</feature>
<accession>A0A0E0LU31</accession>
<dbReference type="Gramene" id="OPUNC08G10790.1">
    <property type="protein sequence ID" value="OPUNC08G10790.1"/>
    <property type="gene ID" value="OPUNC08G10790"/>
</dbReference>
<reference evidence="2" key="2">
    <citation type="submission" date="2018-05" db="EMBL/GenBank/DDBJ databases">
        <title>OpunRS2 (Oryza punctata Reference Sequence Version 2).</title>
        <authorList>
            <person name="Zhang J."/>
            <person name="Kudrna D."/>
            <person name="Lee S."/>
            <person name="Talag J."/>
            <person name="Welchert J."/>
            <person name="Wing R.A."/>
        </authorList>
    </citation>
    <scope>NUCLEOTIDE SEQUENCE [LARGE SCALE GENOMIC DNA]</scope>
</reference>
<dbReference type="OMA" id="SIRMDYY"/>
<sequence>MPKQQGKTNYGSSYKENKTQSTASSFYNGSSKAASSGRMPAQQYSDHQYYINSISSSHGQQGVGGAQNSTYTTKGITMKKYPSQGR</sequence>
<evidence type="ECO:0000313" key="2">
    <source>
        <dbReference type="EnsemblPlants" id="OPUNC08G10790.1"/>
    </source>
</evidence>
<feature type="compositionally biased region" description="Polar residues" evidence="1">
    <location>
        <begin position="1"/>
        <end position="34"/>
    </location>
</feature>
<dbReference type="Proteomes" id="UP000026962">
    <property type="component" value="Chromosome 8"/>
</dbReference>
<name>A0A0E0LU31_ORYPU</name>
<dbReference type="AlphaFoldDB" id="A0A0E0LU31"/>
<evidence type="ECO:0000256" key="1">
    <source>
        <dbReference type="SAM" id="MobiDB-lite"/>
    </source>
</evidence>
<protein>
    <submittedName>
        <fullName evidence="2">Uncharacterized protein</fullName>
    </submittedName>
</protein>
<reference evidence="2" key="1">
    <citation type="submission" date="2015-04" db="UniProtKB">
        <authorList>
            <consortium name="EnsemblPlants"/>
        </authorList>
    </citation>
    <scope>IDENTIFICATION</scope>
</reference>
<dbReference type="HOGENOM" id="CLU_158230_0_0_1"/>
<organism evidence="2">
    <name type="scientific">Oryza punctata</name>
    <name type="common">Red rice</name>
    <dbReference type="NCBI Taxonomy" id="4537"/>
    <lineage>
        <taxon>Eukaryota</taxon>
        <taxon>Viridiplantae</taxon>
        <taxon>Streptophyta</taxon>
        <taxon>Embryophyta</taxon>
        <taxon>Tracheophyta</taxon>
        <taxon>Spermatophyta</taxon>
        <taxon>Magnoliopsida</taxon>
        <taxon>Liliopsida</taxon>
        <taxon>Poales</taxon>
        <taxon>Poaceae</taxon>
        <taxon>BOP clade</taxon>
        <taxon>Oryzoideae</taxon>
        <taxon>Oryzeae</taxon>
        <taxon>Oryzinae</taxon>
        <taxon>Oryza</taxon>
    </lineage>
</organism>
<feature type="region of interest" description="Disordered" evidence="1">
    <location>
        <begin position="1"/>
        <end position="86"/>
    </location>
</feature>
<proteinExistence type="predicted"/>
<evidence type="ECO:0000313" key="3">
    <source>
        <dbReference type="Proteomes" id="UP000026962"/>
    </source>
</evidence>
<keyword evidence="3" id="KW-1185">Reference proteome</keyword>
<dbReference type="EnsemblPlants" id="OPUNC08G10790.1">
    <property type="protein sequence ID" value="OPUNC08G10790.1"/>
    <property type="gene ID" value="OPUNC08G10790"/>
</dbReference>